<evidence type="ECO:0000256" key="4">
    <source>
        <dbReference type="ARBA" id="ARBA00023069"/>
    </source>
</evidence>
<protein>
    <submittedName>
        <fullName evidence="10">Uncharacterized protein</fullName>
    </submittedName>
</protein>
<feature type="region of interest" description="Disordered" evidence="9">
    <location>
        <begin position="66"/>
        <end position="89"/>
    </location>
</feature>
<evidence type="ECO:0000256" key="7">
    <source>
        <dbReference type="ARBA" id="ARBA00035003"/>
    </source>
</evidence>
<dbReference type="AlphaFoldDB" id="A0A834XRP1"/>
<evidence type="ECO:0000256" key="8">
    <source>
        <dbReference type="ARBA" id="ARBA00046435"/>
    </source>
</evidence>
<gene>
    <name evidence="10" type="ORF">HCN44_001528</name>
</gene>
<organism evidence="10 11">
    <name type="scientific">Aphidius gifuensis</name>
    <name type="common">Parasitoid wasp</name>
    <dbReference type="NCBI Taxonomy" id="684658"/>
    <lineage>
        <taxon>Eukaryota</taxon>
        <taxon>Metazoa</taxon>
        <taxon>Ecdysozoa</taxon>
        <taxon>Arthropoda</taxon>
        <taxon>Hexapoda</taxon>
        <taxon>Insecta</taxon>
        <taxon>Pterygota</taxon>
        <taxon>Neoptera</taxon>
        <taxon>Endopterygota</taxon>
        <taxon>Hymenoptera</taxon>
        <taxon>Apocrita</taxon>
        <taxon>Ichneumonoidea</taxon>
        <taxon>Braconidae</taxon>
        <taxon>Aphidiinae</taxon>
        <taxon>Aphidius</taxon>
    </lineage>
</organism>
<evidence type="ECO:0000313" key="11">
    <source>
        <dbReference type="Proteomes" id="UP000639338"/>
    </source>
</evidence>
<keyword evidence="4" id="KW-0969">Cilium</keyword>
<evidence type="ECO:0000313" key="10">
    <source>
        <dbReference type="EMBL" id="KAF7992203.1"/>
    </source>
</evidence>
<evidence type="ECO:0000256" key="9">
    <source>
        <dbReference type="SAM" id="MobiDB-lite"/>
    </source>
</evidence>
<dbReference type="InterPro" id="IPR037662">
    <property type="entry name" value="CFAP68/107"/>
</dbReference>
<dbReference type="GO" id="GO:0030317">
    <property type="term" value="P:flagellated sperm motility"/>
    <property type="evidence" value="ECO:0007669"/>
    <property type="project" value="InterPro"/>
</dbReference>
<sequence length="260" mass="30427">MNVLKFCSNPCQCHDTSLNLSKLSELKQRAFGKNNNYEDPFIVNKQRYNKKVLLGNWYEERADNTRPADKCKSNYNDAKTNEKDEPIKDDEENYDTFQTALMHKKKQQGIGRDLIAAPGDYDNNFSTLYDLTYRVLPKGLKGPRLRVYNATREAYLPEIDLTENFGNLYGYGLKEYIKEKARIIDQSELDQENKDSMRTSYQCEYTKKKIPDDIKRFPLKSAEMNTPDLRYLGIDLNARWSRLYTHGFHRPNFLPKPTCG</sequence>
<keyword evidence="5" id="KW-0206">Cytoskeleton</keyword>
<dbReference type="PANTHER" id="PTHR31180:SF2">
    <property type="entry name" value="CILIA- AND FLAGELLA-ASSOCIATED PROTEIN 107"/>
    <property type="match status" value="1"/>
</dbReference>
<comment type="subunit">
    <text evidence="8">Microtubule inner protein component of sperm flagellar doublet microtubules.</text>
</comment>
<keyword evidence="2" id="KW-0963">Cytoplasm</keyword>
<dbReference type="Proteomes" id="UP000639338">
    <property type="component" value="Unassembled WGS sequence"/>
</dbReference>
<name>A0A834XRP1_APHGI</name>
<reference evidence="10 11" key="1">
    <citation type="submission" date="2020-08" db="EMBL/GenBank/DDBJ databases">
        <title>Aphidius gifuensis genome sequencing and assembly.</title>
        <authorList>
            <person name="Du Z."/>
        </authorList>
    </citation>
    <scope>NUCLEOTIDE SEQUENCE [LARGE SCALE GENOMIC DNA]</scope>
    <source>
        <strain evidence="10">YNYX2018</strain>
        <tissue evidence="10">Adults</tissue>
    </source>
</reference>
<keyword evidence="6" id="KW-0966">Cell projection</keyword>
<comment type="function">
    <text evidence="7">Microtubule inner protein (MIP) part of the dynein-decorated doublet microtubules (DMTs) in cilia axoneme, which is required for motile cilia beating.</text>
</comment>
<evidence type="ECO:0000256" key="1">
    <source>
        <dbReference type="ARBA" id="ARBA00004611"/>
    </source>
</evidence>
<dbReference type="PANTHER" id="PTHR31180">
    <property type="entry name" value="CILIA- AND FLAGELLA-ASSOCIATED PROTEIN 107-RELATED"/>
    <property type="match status" value="1"/>
</dbReference>
<dbReference type="OrthoDB" id="8185227at2759"/>
<keyword evidence="11" id="KW-1185">Reference proteome</keyword>
<accession>A0A834XRP1</accession>
<evidence type="ECO:0000256" key="3">
    <source>
        <dbReference type="ARBA" id="ARBA00022846"/>
    </source>
</evidence>
<dbReference type="Pfam" id="PF22595">
    <property type="entry name" value="CFAP107"/>
    <property type="match status" value="1"/>
</dbReference>
<proteinExistence type="predicted"/>
<dbReference type="GO" id="GO:0005879">
    <property type="term" value="C:axonemal microtubule"/>
    <property type="evidence" value="ECO:0007669"/>
    <property type="project" value="TreeGrafter"/>
</dbReference>
<comment type="caution">
    <text evidence="10">The sequence shown here is derived from an EMBL/GenBank/DDBJ whole genome shotgun (WGS) entry which is preliminary data.</text>
</comment>
<dbReference type="EMBL" id="JACMRX010000003">
    <property type="protein sequence ID" value="KAF7992203.1"/>
    <property type="molecule type" value="Genomic_DNA"/>
</dbReference>
<dbReference type="InterPro" id="IPR054709">
    <property type="entry name" value="CFAP107"/>
</dbReference>
<evidence type="ECO:0000256" key="6">
    <source>
        <dbReference type="ARBA" id="ARBA00023273"/>
    </source>
</evidence>
<evidence type="ECO:0000256" key="2">
    <source>
        <dbReference type="ARBA" id="ARBA00022490"/>
    </source>
</evidence>
<keyword evidence="3" id="KW-0282">Flagellum</keyword>
<comment type="subcellular location">
    <subcellularLocation>
        <location evidence="1">Cytoplasm</location>
        <location evidence="1">Cytoskeleton</location>
        <location evidence="1">Flagellum axoneme</location>
    </subcellularLocation>
</comment>
<evidence type="ECO:0000256" key="5">
    <source>
        <dbReference type="ARBA" id="ARBA00023212"/>
    </source>
</evidence>